<name>A0A8A1LRL1_AJEC8</name>
<accession>A0A8A1LRL1</accession>
<dbReference type="GO" id="GO:0016301">
    <property type="term" value="F:kinase activity"/>
    <property type="evidence" value="ECO:0007669"/>
    <property type="project" value="UniProtKB-KW"/>
</dbReference>
<dbReference type="EMBL" id="CP069105">
    <property type="protein sequence ID" value="QSS55223.1"/>
    <property type="molecule type" value="Genomic_DNA"/>
</dbReference>
<gene>
    <name evidence="1" type="ORF">I7I53_03051</name>
</gene>
<keyword evidence="1" id="KW-0808">Transferase</keyword>
<dbReference type="AlphaFoldDB" id="A0A8A1LRL1"/>
<protein>
    <submittedName>
        <fullName evidence="1">Protein kinase</fullName>
    </submittedName>
</protein>
<organism evidence="1 2">
    <name type="scientific">Ajellomyces capsulatus (strain H88)</name>
    <name type="common">Darling's disease fungus</name>
    <name type="synonym">Histoplasma capsulatum</name>
    <dbReference type="NCBI Taxonomy" id="544711"/>
    <lineage>
        <taxon>Eukaryota</taxon>
        <taxon>Fungi</taxon>
        <taxon>Dikarya</taxon>
        <taxon>Ascomycota</taxon>
        <taxon>Pezizomycotina</taxon>
        <taxon>Eurotiomycetes</taxon>
        <taxon>Eurotiomycetidae</taxon>
        <taxon>Onygenales</taxon>
        <taxon>Ajellomycetaceae</taxon>
        <taxon>Histoplasma</taxon>
    </lineage>
</organism>
<reference evidence="1" key="1">
    <citation type="submission" date="2021-01" db="EMBL/GenBank/DDBJ databases">
        <title>Chromosome-level genome assembly of a human fungal pathogen reveals clustering of transcriptionally co-regulated genes.</title>
        <authorList>
            <person name="Voorhies M."/>
            <person name="Cohen S."/>
            <person name="Shea T.P."/>
            <person name="Petrus S."/>
            <person name="Munoz J.F."/>
            <person name="Poplawski S."/>
            <person name="Goldman W.E."/>
            <person name="Michael T."/>
            <person name="Cuomo C.A."/>
            <person name="Sil A."/>
            <person name="Beyhan S."/>
        </authorList>
    </citation>
    <scope>NUCLEOTIDE SEQUENCE</scope>
    <source>
        <strain evidence="1">H88</strain>
    </source>
</reference>
<evidence type="ECO:0000313" key="1">
    <source>
        <dbReference type="EMBL" id="QSS55223.1"/>
    </source>
</evidence>
<evidence type="ECO:0000313" key="2">
    <source>
        <dbReference type="Proteomes" id="UP000663419"/>
    </source>
</evidence>
<sequence>MLKDHEIPKQVAQGEKRGGEHVRVSVRGTQLCGRLLVRELISVVKFFSATDMSFRILRLGVLRNEEILQDLLT</sequence>
<proteinExistence type="predicted"/>
<dbReference type="VEuPathDB" id="FungiDB:I7I53_03051"/>
<keyword evidence="1" id="KW-0418">Kinase</keyword>
<dbReference type="Proteomes" id="UP000663419">
    <property type="component" value="Chromosome 4"/>
</dbReference>